<reference evidence="1 2" key="1">
    <citation type="journal article" date="2021" name="Environ. Microbiol.">
        <title>Genetic insights into the dark matter of the mammalian gut microbiota through targeted genome reconstruction.</title>
        <authorList>
            <person name="Lugli G.A."/>
            <person name="Alessandri G."/>
            <person name="Milani C."/>
            <person name="Viappiani A."/>
            <person name="Fontana F."/>
            <person name="Tarracchini C."/>
            <person name="Mancabelli L."/>
            <person name="Argentini C."/>
            <person name="Ruiz L."/>
            <person name="Margolles A."/>
            <person name="van Sinderen D."/>
            <person name="Turroni F."/>
            <person name="Ventura M."/>
        </authorList>
    </citation>
    <scope>NUCLEOTIDE SEQUENCE [LARGE SCALE GENOMIC DNA]</scope>
    <source>
        <strain evidence="1 2">LC6</strain>
    </source>
</reference>
<comment type="caution">
    <text evidence="1">The sequence shown here is derived from an EMBL/GenBank/DDBJ whole genome shotgun (WGS) entry which is preliminary data.</text>
</comment>
<dbReference type="EMBL" id="JAFEJU010000001">
    <property type="protein sequence ID" value="MBT1174344.1"/>
    <property type="molecule type" value="Genomic_DNA"/>
</dbReference>
<dbReference type="RefSeq" id="WP_214375572.1">
    <property type="nucleotide sequence ID" value="NZ_JAFEJU010000001.1"/>
</dbReference>
<sequence>MTSGSNRPGDRTEINHQAILTIGAAHGEINAVVIGGDLQSGVQCGAGAVKE</sequence>
<evidence type="ECO:0000313" key="2">
    <source>
        <dbReference type="Proteomes" id="UP000711736"/>
    </source>
</evidence>
<name>A0ABS5UTM4_9BIFI</name>
<proteinExistence type="predicted"/>
<keyword evidence="2" id="KW-1185">Reference proteome</keyword>
<accession>A0ABS5UTM4</accession>
<organism evidence="1 2">
    <name type="scientific">Bifidobacterium colobi</name>
    <dbReference type="NCBI Taxonomy" id="2809026"/>
    <lineage>
        <taxon>Bacteria</taxon>
        <taxon>Bacillati</taxon>
        <taxon>Actinomycetota</taxon>
        <taxon>Actinomycetes</taxon>
        <taxon>Bifidobacteriales</taxon>
        <taxon>Bifidobacteriaceae</taxon>
        <taxon>Bifidobacterium</taxon>
    </lineage>
</organism>
<gene>
    <name evidence="1" type="ORF">JS530_02265</name>
</gene>
<protein>
    <submittedName>
        <fullName evidence="1">Uncharacterized protein</fullName>
    </submittedName>
</protein>
<dbReference type="Proteomes" id="UP000711736">
    <property type="component" value="Unassembled WGS sequence"/>
</dbReference>
<evidence type="ECO:0000313" key="1">
    <source>
        <dbReference type="EMBL" id="MBT1174344.1"/>
    </source>
</evidence>